<evidence type="ECO:0000256" key="5">
    <source>
        <dbReference type="PROSITE-ProRule" id="PRU00108"/>
    </source>
</evidence>
<dbReference type="PANTHER" id="PTHR24324">
    <property type="entry name" value="HOMEOBOX PROTEIN HHEX"/>
    <property type="match status" value="1"/>
</dbReference>
<dbReference type="InterPro" id="IPR009057">
    <property type="entry name" value="Homeodomain-like_sf"/>
</dbReference>
<accession>A0A367JYT4</accession>
<dbReference type="EMBL" id="PJQM01002476">
    <property type="protein sequence ID" value="RCH95055.1"/>
    <property type="molecule type" value="Genomic_DNA"/>
</dbReference>
<dbReference type="InterPro" id="IPR051000">
    <property type="entry name" value="Homeobox_DNA-bind_prot"/>
</dbReference>
<dbReference type="STRING" id="4846.A0A367JYT4"/>
<dbReference type="Pfam" id="PF00046">
    <property type="entry name" value="Homeodomain"/>
    <property type="match status" value="1"/>
</dbReference>
<evidence type="ECO:0000256" key="4">
    <source>
        <dbReference type="ARBA" id="ARBA00023242"/>
    </source>
</evidence>
<dbReference type="GO" id="GO:0000978">
    <property type="term" value="F:RNA polymerase II cis-regulatory region sequence-specific DNA binding"/>
    <property type="evidence" value="ECO:0007669"/>
    <property type="project" value="TreeGrafter"/>
</dbReference>
<evidence type="ECO:0000256" key="3">
    <source>
        <dbReference type="ARBA" id="ARBA00023155"/>
    </source>
</evidence>
<evidence type="ECO:0000259" key="7">
    <source>
        <dbReference type="PROSITE" id="PS50071"/>
    </source>
</evidence>
<dbReference type="InterPro" id="IPR017970">
    <property type="entry name" value="Homeobox_CS"/>
</dbReference>
<feature type="domain" description="Homeobox" evidence="7">
    <location>
        <begin position="1"/>
        <end position="30"/>
    </location>
</feature>
<dbReference type="InterPro" id="IPR057939">
    <property type="entry name" value="TRF2_HOY1_PH"/>
</dbReference>
<dbReference type="OrthoDB" id="6159439at2759"/>
<evidence type="ECO:0000313" key="9">
    <source>
        <dbReference type="Proteomes" id="UP000253551"/>
    </source>
</evidence>
<dbReference type="Gene3D" id="1.10.10.60">
    <property type="entry name" value="Homeodomain-like"/>
    <property type="match status" value="1"/>
</dbReference>
<proteinExistence type="predicted"/>
<dbReference type="GO" id="GO:0030154">
    <property type="term" value="P:cell differentiation"/>
    <property type="evidence" value="ECO:0007669"/>
    <property type="project" value="TreeGrafter"/>
</dbReference>
<dbReference type="PANTHER" id="PTHR24324:SF5">
    <property type="entry name" value="HEMATOPOIETICALLY-EXPRESSED HOMEOBOX PROTEIN HHEX"/>
    <property type="match status" value="1"/>
</dbReference>
<keyword evidence="4 5" id="KW-0539">Nucleus</keyword>
<dbReference type="PROSITE" id="PS00027">
    <property type="entry name" value="HOMEOBOX_1"/>
    <property type="match status" value="1"/>
</dbReference>
<dbReference type="CDD" id="cd00086">
    <property type="entry name" value="homeodomain"/>
    <property type="match status" value="1"/>
</dbReference>
<protein>
    <recommendedName>
        <fullName evidence="7">Homeobox domain-containing protein</fullName>
    </recommendedName>
</protein>
<dbReference type="GO" id="GO:0005634">
    <property type="term" value="C:nucleus"/>
    <property type="evidence" value="ECO:0007669"/>
    <property type="project" value="UniProtKB-SubCell"/>
</dbReference>
<dbReference type="Pfam" id="PF24818">
    <property type="entry name" value="PH_TRF2_HOY1"/>
    <property type="match status" value="1"/>
</dbReference>
<dbReference type="InterPro" id="IPR001356">
    <property type="entry name" value="HD"/>
</dbReference>
<keyword evidence="9" id="KW-1185">Reference proteome</keyword>
<evidence type="ECO:0000256" key="2">
    <source>
        <dbReference type="ARBA" id="ARBA00023125"/>
    </source>
</evidence>
<comment type="subcellular location">
    <subcellularLocation>
        <location evidence="1 5 6">Nucleus</location>
    </subcellularLocation>
</comment>
<evidence type="ECO:0000256" key="6">
    <source>
        <dbReference type="RuleBase" id="RU000682"/>
    </source>
</evidence>
<keyword evidence="3 5" id="KW-0371">Homeobox</keyword>
<organism evidence="8 9">
    <name type="scientific">Rhizopus stolonifer</name>
    <name type="common">Rhizopus nigricans</name>
    <dbReference type="NCBI Taxonomy" id="4846"/>
    <lineage>
        <taxon>Eukaryota</taxon>
        <taxon>Fungi</taxon>
        <taxon>Fungi incertae sedis</taxon>
        <taxon>Mucoromycota</taxon>
        <taxon>Mucoromycotina</taxon>
        <taxon>Mucoromycetes</taxon>
        <taxon>Mucorales</taxon>
        <taxon>Mucorineae</taxon>
        <taxon>Rhizopodaceae</taxon>
        <taxon>Rhizopus</taxon>
    </lineage>
</organism>
<sequence>MRSRLAQKLSVPERTVQIWFQNRRAKEKKNKMVEKESSSPRYEPTFRSMITPEIYEQPKATFKRPRSISKPEQVAVPPLHQRALSEGEKFAATDIHSPLLSSLGLSSCPIQIIPLQPSLLRIGSWTRFGSEQQTVEWDLFCYVNFSERAFVWKIRAGKHQFKIELGFDQIQYIQLQITGQLDICTHLPLSFGMLRFGQDKDWVPCGDFTENQQASIIPIHTLQGHFDSLKRALLDIVALAPELSSKIIGNEKEYTLSPSPEPLMMYEQQQTRATTAPQIPTYSPSFTQIPLMYTTTPGNPFSFF</sequence>
<dbReference type="GO" id="GO:0000981">
    <property type="term" value="F:DNA-binding transcription factor activity, RNA polymerase II-specific"/>
    <property type="evidence" value="ECO:0007669"/>
    <property type="project" value="InterPro"/>
</dbReference>
<comment type="caution">
    <text evidence="8">The sequence shown here is derived from an EMBL/GenBank/DDBJ whole genome shotgun (WGS) entry which is preliminary data.</text>
</comment>
<feature type="DNA-binding region" description="Homeobox" evidence="5">
    <location>
        <begin position="3"/>
        <end position="31"/>
    </location>
</feature>
<keyword evidence="2 5" id="KW-0238">DNA-binding</keyword>
<gene>
    <name evidence="8" type="ORF">CU098_001666</name>
</gene>
<dbReference type="AlphaFoldDB" id="A0A367JYT4"/>
<evidence type="ECO:0000313" key="8">
    <source>
        <dbReference type="EMBL" id="RCH95055.1"/>
    </source>
</evidence>
<dbReference type="PROSITE" id="PS50071">
    <property type="entry name" value="HOMEOBOX_2"/>
    <property type="match status" value="1"/>
</dbReference>
<dbReference type="SUPFAM" id="SSF46689">
    <property type="entry name" value="Homeodomain-like"/>
    <property type="match status" value="1"/>
</dbReference>
<evidence type="ECO:0000256" key="1">
    <source>
        <dbReference type="ARBA" id="ARBA00004123"/>
    </source>
</evidence>
<dbReference type="Proteomes" id="UP000253551">
    <property type="component" value="Unassembled WGS sequence"/>
</dbReference>
<reference evidence="8 9" key="1">
    <citation type="journal article" date="2018" name="G3 (Bethesda)">
        <title>Phylogenetic and Phylogenomic Definition of Rhizopus Species.</title>
        <authorList>
            <person name="Gryganskyi A.P."/>
            <person name="Golan J."/>
            <person name="Dolatabadi S."/>
            <person name="Mondo S."/>
            <person name="Robb S."/>
            <person name="Idnurm A."/>
            <person name="Muszewska A."/>
            <person name="Steczkiewicz K."/>
            <person name="Masonjones S."/>
            <person name="Liao H.L."/>
            <person name="Gajdeczka M.T."/>
            <person name="Anike F."/>
            <person name="Vuek A."/>
            <person name="Anishchenko I.M."/>
            <person name="Voigt K."/>
            <person name="de Hoog G.S."/>
            <person name="Smith M.E."/>
            <person name="Heitman J."/>
            <person name="Vilgalys R."/>
            <person name="Stajich J.E."/>
        </authorList>
    </citation>
    <scope>NUCLEOTIDE SEQUENCE [LARGE SCALE GENOMIC DNA]</scope>
    <source>
        <strain evidence="8 9">LSU 92-RS-03</strain>
    </source>
</reference>
<name>A0A367JYT4_RHIST</name>